<name>A0ABQ6HTZ5_9MICO</name>
<protein>
    <recommendedName>
        <fullName evidence="1">Bacterial bifunctional deaminase-reductase C-terminal domain-containing protein</fullName>
    </recommendedName>
</protein>
<comment type="caution">
    <text evidence="2">The sequence shown here is derived from an EMBL/GenBank/DDBJ whole genome shotgun (WGS) entry which is preliminary data.</text>
</comment>
<keyword evidence="3" id="KW-1185">Reference proteome</keyword>
<accession>A0ABQ6HTZ5</accession>
<evidence type="ECO:0000259" key="1">
    <source>
        <dbReference type="Pfam" id="PF01872"/>
    </source>
</evidence>
<dbReference type="Proteomes" id="UP001157109">
    <property type="component" value="Unassembled WGS sequence"/>
</dbReference>
<evidence type="ECO:0000313" key="3">
    <source>
        <dbReference type="Proteomes" id="UP001157109"/>
    </source>
</evidence>
<dbReference type="Gene3D" id="3.40.430.10">
    <property type="entry name" value="Dihydrofolate Reductase, subunit A"/>
    <property type="match status" value="1"/>
</dbReference>
<gene>
    <name evidence="2" type="ORF">GCM10025862_33540</name>
</gene>
<evidence type="ECO:0000313" key="2">
    <source>
        <dbReference type="EMBL" id="GMA21333.1"/>
    </source>
</evidence>
<dbReference type="InterPro" id="IPR002734">
    <property type="entry name" value="RibDG_C"/>
</dbReference>
<dbReference type="SUPFAM" id="SSF53597">
    <property type="entry name" value="Dihydrofolate reductase-like"/>
    <property type="match status" value="1"/>
</dbReference>
<organism evidence="2 3">
    <name type="scientific">Arsenicicoccus piscis</name>
    <dbReference type="NCBI Taxonomy" id="673954"/>
    <lineage>
        <taxon>Bacteria</taxon>
        <taxon>Bacillati</taxon>
        <taxon>Actinomycetota</taxon>
        <taxon>Actinomycetes</taxon>
        <taxon>Micrococcales</taxon>
        <taxon>Intrasporangiaceae</taxon>
        <taxon>Arsenicicoccus</taxon>
    </lineage>
</organism>
<dbReference type="EMBL" id="BSUJ01000001">
    <property type="protein sequence ID" value="GMA21333.1"/>
    <property type="molecule type" value="Genomic_DNA"/>
</dbReference>
<proteinExistence type="predicted"/>
<reference evidence="3" key="1">
    <citation type="journal article" date="2019" name="Int. J. Syst. Evol. Microbiol.">
        <title>The Global Catalogue of Microorganisms (GCM) 10K type strain sequencing project: providing services to taxonomists for standard genome sequencing and annotation.</title>
        <authorList>
            <consortium name="The Broad Institute Genomics Platform"/>
            <consortium name="The Broad Institute Genome Sequencing Center for Infectious Disease"/>
            <person name="Wu L."/>
            <person name="Ma J."/>
        </authorList>
    </citation>
    <scope>NUCLEOTIDE SEQUENCE [LARGE SCALE GENOMIC DNA]</scope>
    <source>
        <strain evidence="3">NBRC 105830</strain>
    </source>
</reference>
<dbReference type="Pfam" id="PF01872">
    <property type="entry name" value="RibD_C"/>
    <property type="match status" value="1"/>
</dbReference>
<feature type="domain" description="Bacterial bifunctional deaminase-reductase C-terminal" evidence="1">
    <location>
        <begin position="26"/>
        <end position="119"/>
    </location>
</feature>
<sequence>MATGSNPTRSNPTHSYPHTEETAMSKLIYAMNMTLDGYVADEHGAVDLVPMNADVFADHTELHRSIGTILYGRRLYETMAVWETDPELAATSPAMADFSAAWKRPVKIVYSTTLTTPITDNTRIEPALDIEQVRTLKRTTAGIS</sequence>
<dbReference type="InterPro" id="IPR024072">
    <property type="entry name" value="DHFR-like_dom_sf"/>
</dbReference>